<dbReference type="GO" id="GO:0010487">
    <property type="term" value="F:thermospermine synthase activity"/>
    <property type="evidence" value="ECO:0007669"/>
    <property type="project" value="UniProtKB-ARBA"/>
</dbReference>
<keyword evidence="3" id="KW-0808">Transferase</keyword>
<dbReference type="PROSITE" id="PS51006">
    <property type="entry name" value="PABS_2"/>
    <property type="match status" value="1"/>
</dbReference>
<dbReference type="AlphaFoldDB" id="A0A6C0APE3"/>
<dbReference type="PROSITE" id="PS01330">
    <property type="entry name" value="PABS_1"/>
    <property type="match status" value="1"/>
</dbReference>
<proteinExistence type="inferred from homology"/>
<organism evidence="6">
    <name type="scientific">viral metagenome</name>
    <dbReference type="NCBI Taxonomy" id="1070528"/>
    <lineage>
        <taxon>unclassified sequences</taxon>
        <taxon>metagenomes</taxon>
        <taxon>organismal metagenomes</taxon>
    </lineage>
</organism>
<name>A0A6C0APE3_9ZZZZ</name>
<accession>A0A6C0APE3</accession>
<evidence type="ECO:0000256" key="3">
    <source>
        <dbReference type="ARBA" id="ARBA00022679"/>
    </source>
</evidence>
<evidence type="ECO:0000256" key="4">
    <source>
        <dbReference type="ARBA" id="ARBA00023115"/>
    </source>
</evidence>
<evidence type="ECO:0000256" key="2">
    <source>
        <dbReference type="ARBA" id="ARBA00022490"/>
    </source>
</evidence>
<dbReference type="GO" id="GO:0006596">
    <property type="term" value="P:polyamine biosynthetic process"/>
    <property type="evidence" value="ECO:0007669"/>
    <property type="project" value="UniProtKB-KW"/>
</dbReference>
<dbReference type="InterPro" id="IPR029063">
    <property type="entry name" value="SAM-dependent_MTases_sf"/>
</dbReference>
<sequence>MPGLTRIKSVHEFTEKDPDQGVNRTYKYYSTYSTHLHSSKQEIDLLETNKWGKMLFLDGCLQSTTMDEVIYHDALVHPLLSSVMKKKKILILGGGEGATAREVLRWPVSSVEMVDYDKELVEHMQLHGAEWSKGAWKDYRLKVFYDCAWAHMAKGLQYDAVIVDLTDPDFKEALWLDLLTNVIKSVKESKGGFVMNAGLYLPWDTARLKEIVGLIQHLCLKNPEFKYYIYTAFIPSFSGEWTFIAMVHKQRFMIEPEHLDLIPAWIRRSIKTLPDSLLEQVSTQPILSRFII</sequence>
<comment type="similarity">
    <text evidence="1">Belongs to the spermidine/spermine synthase family.</text>
</comment>
<dbReference type="HAMAP" id="MF_00198">
    <property type="entry name" value="Spermidine_synth"/>
    <property type="match status" value="1"/>
</dbReference>
<dbReference type="Gene3D" id="3.40.50.150">
    <property type="entry name" value="Vaccinia Virus protein VP39"/>
    <property type="match status" value="1"/>
</dbReference>
<dbReference type="EMBL" id="MN740731">
    <property type="protein sequence ID" value="QHS81231.1"/>
    <property type="molecule type" value="Genomic_DNA"/>
</dbReference>
<dbReference type="PANTHER" id="PTHR43317">
    <property type="entry name" value="THERMOSPERMINE SYNTHASE ACAULIS5"/>
    <property type="match status" value="1"/>
</dbReference>
<dbReference type="Pfam" id="PF01564">
    <property type="entry name" value="Spermine_synth"/>
    <property type="match status" value="1"/>
</dbReference>
<keyword evidence="2" id="KW-0963">Cytoplasm</keyword>
<dbReference type="InterPro" id="IPR030374">
    <property type="entry name" value="PABS"/>
</dbReference>
<evidence type="ECO:0000313" key="6">
    <source>
        <dbReference type="EMBL" id="QHS81231.1"/>
    </source>
</evidence>
<dbReference type="Gene3D" id="2.30.140.10">
    <property type="entry name" value="Spermidine synthase, tetramerisation domain"/>
    <property type="match status" value="1"/>
</dbReference>
<dbReference type="PANTHER" id="PTHR43317:SF1">
    <property type="entry name" value="THERMOSPERMINE SYNTHASE ACAULIS5"/>
    <property type="match status" value="1"/>
</dbReference>
<reference evidence="6" key="1">
    <citation type="journal article" date="2020" name="Nature">
        <title>Giant virus diversity and host interactions through global metagenomics.</title>
        <authorList>
            <person name="Schulz F."/>
            <person name="Roux S."/>
            <person name="Paez-Espino D."/>
            <person name="Jungbluth S."/>
            <person name="Walsh D.A."/>
            <person name="Denef V.J."/>
            <person name="McMahon K.D."/>
            <person name="Konstantinidis K.T."/>
            <person name="Eloe-Fadrosh E.A."/>
            <person name="Kyrpides N.C."/>
            <person name="Woyke T."/>
        </authorList>
    </citation>
    <scope>NUCLEOTIDE SEQUENCE</scope>
    <source>
        <strain evidence="6">GVMAG-S-1101161-73</strain>
    </source>
</reference>
<protein>
    <recommendedName>
        <fullName evidence="5">PABS domain-containing protein</fullName>
    </recommendedName>
</protein>
<evidence type="ECO:0000259" key="5">
    <source>
        <dbReference type="PROSITE" id="PS51006"/>
    </source>
</evidence>
<dbReference type="CDD" id="cd02440">
    <property type="entry name" value="AdoMet_MTases"/>
    <property type="match status" value="1"/>
</dbReference>
<evidence type="ECO:0000256" key="1">
    <source>
        <dbReference type="ARBA" id="ARBA00007867"/>
    </source>
</evidence>
<dbReference type="InterPro" id="IPR030373">
    <property type="entry name" value="PABS_CS"/>
</dbReference>
<keyword evidence="4" id="KW-0620">Polyamine biosynthesis</keyword>
<dbReference type="SUPFAM" id="SSF53335">
    <property type="entry name" value="S-adenosyl-L-methionine-dependent methyltransferases"/>
    <property type="match status" value="1"/>
</dbReference>
<dbReference type="InterPro" id="IPR001045">
    <property type="entry name" value="Spermi_synthase"/>
</dbReference>
<dbReference type="InterPro" id="IPR037163">
    <property type="entry name" value="Spermidine_synt_N_sf"/>
</dbReference>
<feature type="domain" description="PABS" evidence="5">
    <location>
        <begin position="10"/>
        <end position="248"/>
    </location>
</feature>